<protein>
    <recommendedName>
        <fullName evidence="4">HEAT repeat protein</fullName>
    </recommendedName>
</protein>
<accession>A0ABS4L731</accession>
<evidence type="ECO:0000313" key="3">
    <source>
        <dbReference type="Proteomes" id="UP001519310"/>
    </source>
</evidence>
<proteinExistence type="predicted"/>
<dbReference type="Proteomes" id="UP001519310">
    <property type="component" value="Unassembled WGS sequence"/>
</dbReference>
<keyword evidence="3" id="KW-1185">Reference proteome</keyword>
<dbReference type="InterPro" id="IPR016024">
    <property type="entry name" value="ARM-type_fold"/>
</dbReference>
<evidence type="ECO:0008006" key="4">
    <source>
        <dbReference type="Google" id="ProtNLM"/>
    </source>
</evidence>
<reference evidence="2 3" key="1">
    <citation type="submission" date="2021-03" db="EMBL/GenBank/DDBJ databases">
        <title>Genomic Encyclopedia of Type Strains, Phase IV (KMG-IV): sequencing the most valuable type-strain genomes for metagenomic binning, comparative biology and taxonomic classification.</title>
        <authorList>
            <person name="Goeker M."/>
        </authorList>
    </citation>
    <scope>NUCLEOTIDE SEQUENCE [LARGE SCALE GENOMIC DNA]</scope>
    <source>
        <strain evidence="2 3">DSM 40526</strain>
    </source>
</reference>
<organism evidence="2 3">
    <name type="scientific">Streptomyces avidinii</name>
    <dbReference type="NCBI Taxonomy" id="1895"/>
    <lineage>
        <taxon>Bacteria</taxon>
        <taxon>Bacillati</taxon>
        <taxon>Actinomycetota</taxon>
        <taxon>Actinomycetes</taxon>
        <taxon>Kitasatosporales</taxon>
        <taxon>Streptomycetaceae</taxon>
        <taxon>Streptomyces</taxon>
    </lineage>
</organism>
<gene>
    <name evidence="2" type="ORF">J2Z77_003685</name>
</gene>
<feature type="region of interest" description="Disordered" evidence="1">
    <location>
        <begin position="171"/>
        <end position="205"/>
    </location>
</feature>
<sequence length="205" mass="22313">MDGYRALTAWIESAWKELKELKDLDGSDAGRRDFCLDAVSDILETGRLTQDDAERAVERLVTVALSDEGHQVRESALHAVCTASARYLLPYRVVEPLAAGADGFEPLLLEYVLGVLGATHDQAALPVVERFLQHPRPDVRKEAADAVRELDGCRERSRLRAAAATGGRAGVSPVSLRVLPSRTRDCDPGRAARADPRTGPSEEQS</sequence>
<dbReference type="RefSeq" id="WP_189969833.1">
    <property type="nucleotide sequence ID" value="NZ_BMVL01000006.1"/>
</dbReference>
<evidence type="ECO:0000256" key="1">
    <source>
        <dbReference type="SAM" id="MobiDB-lite"/>
    </source>
</evidence>
<dbReference type="EMBL" id="JAGGLQ010000006">
    <property type="protein sequence ID" value="MBP2037878.1"/>
    <property type="molecule type" value="Genomic_DNA"/>
</dbReference>
<feature type="compositionally biased region" description="Basic and acidic residues" evidence="1">
    <location>
        <begin position="182"/>
        <end position="196"/>
    </location>
</feature>
<dbReference type="InterPro" id="IPR011989">
    <property type="entry name" value="ARM-like"/>
</dbReference>
<name>A0ABS4L731_STRAV</name>
<evidence type="ECO:0000313" key="2">
    <source>
        <dbReference type="EMBL" id="MBP2037878.1"/>
    </source>
</evidence>
<dbReference type="Gene3D" id="1.25.10.10">
    <property type="entry name" value="Leucine-rich Repeat Variant"/>
    <property type="match status" value="1"/>
</dbReference>
<dbReference type="SUPFAM" id="SSF48371">
    <property type="entry name" value="ARM repeat"/>
    <property type="match status" value="1"/>
</dbReference>
<comment type="caution">
    <text evidence="2">The sequence shown here is derived from an EMBL/GenBank/DDBJ whole genome shotgun (WGS) entry which is preliminary data.</text>
</comment>